<gene>
    <name evidence="3" type="ORF">FZC75_21165</name>
</gene>
<proteinExistence type="predicted"/>
<reference evidence="3 4" key="1">
    <citation type="submission" date="2019-08" db="EMBL/GenBank/DDBJ databases">
        <title>Bacillus genomes from the desert of Cuatro Cienegas, Coahuila.</title>
        <authorList>
            <person name="Olmedo-Alvarez G."/>
        </authorList>
    </citation>
    <scope>NUCLEOTIDE SEQUENCE [LARGE SCALE GENOMIC DNA]</scope>
    <source>
        <strain evidence="3 4">CH98b_3T</strain>
    </source>
</reference>
<evidence type="ECO:0000256" key="2">
    <source>
        <dbReference type="SAM" id="Phobius"/>
    </source>
</evidence>
<keyword evidence="2" id="KW-1133">Transmembrane helix</keyword>
<keyword evidence="1" id="KW-0175">Coiled coil</keyword>
<accession>A0A5D4SK01</accession>
<evidence type="ECO:0000313" key="4">
    <source>
        <dbReference type="Proteomes" id="UP000324517"/>
    </source>
</evidence>
<feature type="coiled-coil region" evidence="1">
    <location>
        <begin position="161"/>
        <end position="188"/>
    </location>
</feature>
<dbReference type="Proteomes" id="UP000324517">
    <property type="component" value="Unassembled WGS sequence"/>
</dbReference>
<evidence type="ECO:0000256" key="1">
    <source>
        <dbReference type="SAM" id="Coils"/>
    </source>
</evidence>
<feature type="transmembrane region" description="Helical" evidence="2">
    <location>
        <begin position="64"/>
        <end position="86"/>
    </location>
</feature>
<dbReference type="Gene3D" id="1.10.287.70">
    <property type="match status" value="1"/>
</dbReference>
<dbReference type="AlphaFoldDB" id="A0A5D4SK01"/>
<protein>
    <recommendedName>
        <fullName evidence="5">Potassium channel domain-containing protein</fullName>
    </recommendedName>
</protein>
<keyword evidence="2" id="KW-0472">Membrane</keyword>
<sequence>MGNLVAALLCMGLLQYDLVPTWAAWFMLVYSFTRILEITVYQVNVLLFDPYQSANYNVKSYRRLVVLLIHNYAEVIFWFATSYMVLANKFGIGISQGSMMDTLLFSFKTMVTFGSSSLVSIEHVAHTIIFVQAIIGLFMTIVSLARFIGLLPKPVSQDSSEHDMDMQLTQLTEEVKHLRKEVNRIKRKKRK</sequence>
<organism evidence="3 4">
    <name type="scientific">Sutcliffiella horikoshii</name>
    <dbReference type="NCBI Taxonomy" id="79883"/>
    <lineage>
        <taxon>Bacteria</taxon>
        <taxon>Bacillati</taxon>
        <taxon>Bacillota</taxon>
        <taxon>Bacilli</taxon>
        <taxon>Bacillales</taxon>
        <taxon>Bacillaceae</taxon>
        <taxon>Sutcliffiella</taxon>
    </lineage>
</organism>
<evidence type="ECO:0000313" key="3">
    <source>
        <dbReference type="EMBL" id="TYS63553.1"/>
    </source>
</evidence>
<name>A0A5D4SK01_9BACI</name>
<keyword evidence="2" id="KW-0812">Transmembrane</keyword>
<evidence type="ECO:0008006" key="5">
    <source>
        <dbReference type="Google" id="ProtNLM"/>
    </source>
</evidence>
<dbReference type="EMBL" id="VTET01000019">
    <property type="protein sequence ID" value="TYS63553.1"/>
    <property type="molecule type" value="Genomic_DNA"/>
</dbReference>
<comment type="caution">
    <text evidence="3">The sequence shown here is derived from an EMBL/GenBank/DDBJ whole genome shotgun (WGS) entry which is preliminary data.</text>
</comment>
<feature type="transmembrane region" description="Helical" evidence="2">
    <location>
        <begin position="127"/>
        <end position="148"/>
    </location>
</feature>